<reference evidence="4" key="1">
    <citation type="submission" date="2020-03" db="EMBL/GenBank/DDBJ databases">
        <authorList>
            <person name="He L."/>
        </authorList>
    </citation>
    <scope>NUCLEOTIDE SEQUENCE</scope>
    <source>
        <strain evidence="4">CkLH20</strain>
    </source>
</reference>
<evidence type="ECO:0000256" key="2">
    <source>
        <dbReference type="SAM" id="MobiDB-lite"/>
    </source>
</evidence>
<feature type="compositionally biased region" description="Polar residues" evidence="2">
    <location>
        <begin position="249"/>
        <end position="258"/>
    </location>
</feature>
<feature type="domain" description="Arrestin C-terminal-like" evidence="3">
    <location>
        <begin position="93"/>
        <end position="245"/>
    </location>
</feature>
<dbReference type="InterPro" id="IPR014752">
    <property type="entry name" value="Arrestin-like_C"/>
</dbReference>
<feature type="region of interest" description="Disordered" evidence="2">
    <location>
        <begin position="249"/>
        <end position="360"/>
    </location>
</feature>
<comment type="caution">
    <text evidence="4">The sequence shown here is derived from an EMBL/GenBank/DDBJ whole genome shotgun (WGS) entry which is preliminary data.</text>
</comment>
<evidence type="ECO:0000259" key="3">
    <source>
        <dbReference type="SMART" id="SM01017"/>
    </source>
</evidence>
<evidence type="ECO:0000313" key="5">
    <source>
        <dbReference type="Proteomes" id="UP000781932"/>
    </source>
</evidence>
<dbReference type="GO" id="GO:0005829">
    <property type="term" value="C:cytosol"/>
    <property type="evidence" value="ECO:0007669"/>
    <property type="project" value="TreeGrafter"/>
</dbReference>
<feature type="compositionally biased region" description="Basic and acidic residues" evidence="2">
    <location>
        <begin position="278"/>
        <end position="287"/>
    </location>
</feature>
<evidence type="ECO:0000313" key="4">
    <source>
        <dbReference type="EMBL" id="KAF9872325.1"/>
    </source>
</evidence>
<keyword evidence="5" id="KW-1185">Reference proteome</keyword>
<name>A0A9P6LH74_9PEZI</name>
<dbReference type="RefSeq" id="XP_038741786.1">
    <property type="nucleotide sequence ID" value="XM_038892866.1"/>
</dbReference>
<dbReference type="GeneID" id="62165940"/>
<proteinExistence type="inferred from homology"/>
<dbReference type="InterPro" id="IPR011022">
    <property type="entry name" value="Arrestin_C-like"/>
</dbReference>
<dbReference type="Proteomes" id="UP000781932">
    <property type="component" value="Unassembled WGS sequence"/>
</dbReference>
<dbReference type="InterPro" id="IPR050357">
    <property type="entry name" value="Arrestin_domain-protein"/>
</dbReference>
<feature type="compositionally biased region" description="Polar residues" evidence="2">
    <location>
        <begin position="288"/>
        <end position="306"/>
    </location>
</feature>
<accession>A0A9P6LH74</accession>
<dbReference type="Pfam" id="PF02752">
    <property type="entry name" value="Arrestin_C"/>
    <property type="match status" value="1"/>
</dbReference>
<evidence type="ECO:0000256" key="1">
    <source>
        <dbReference type="ARBA" id="ARBA00005298"/>
    </source>
</evidence>
<dbReference type="SMART" id="SM01017">
    <property type="entry name" value="Arrestin_C"/>
    <property type="match status" value="1"/>
</dbReference>
<comment type="similarity">
    <text evidence="1">Belongs to the arrestin family.</text>
</comment>
<dbReference type="GO" id="GO:0030674">
    <property type="term" value="F:protein-macromolecule adaptor activity"/>
    <property type="evidence" value="ECO:0007669"/>
    <property type="project" value="TreeGrafter"/>
</dbReference>
<protein>
    <submittedName>
        <fullName evidence="4">Arrestin</fullName>
    </submittedName>
</protein>
<feature type="compositionally biased region" description="Basic and acidic residues" evidence="2">
    <location>
        <begin position="307"/>
        <end position="316"/>
    </location>
</feature>
<dbReference type="OrthoDB" id="2333384at2759"/>
<dbReference type="EMBL" id="JAATWM020000038">
    <property type="protein sequence ID" value="KAF9872325.1"/>
    <property type="molecule type" value="Genomic_DNA"/>
</dbReference>
<gene>
    <name evidence="4" type="ORF">CkaCkLH20_10152</name>
</gene>
<dbReference type="Gene3D" id="2.60.40.640">
    <property type="match status" value="1"/>
</dbReference>
<dbReference type="PANTHER" id="PTHR11188">
    <property type="entry name" value="ARRESTIN DOMAIN CONTAINING PROTEIN"/>
    <property type="match status" value="1"/>
</dbReference>
<dbReference type="PANTHER" id="PTHR11188:SF17">
    <property type="entry name" value="FI21816P1"/>
    <property type="match status" value="1"/>
</dbReference>
<sequence>MGRSLDVFSSSETDGTVFSAGNYEYPFEFSIPGDTIETVAGIPEASTTYKLEASVMQSGLSQDIRAVKAVRIIRTLTSWAPANLHTIHIEETLPDKMQYSILIPQREIAYGGTIPLEMRFACLQKGLKVEKIDVTLVEARDFFLRAPHETVNKHQKTNQVASTWTFEVEHEGLSYEEADGFSQGFSVVSKNLELPRTLEQCIQDLRYAGLQVRHELSFTVCLKDHDGNTLQTNVSSPIRIFMTQNTTFDESGKMTSQEPAFASAEGEPSHEAPPSYPDHLHDQRNDEIGSSASQASYDTTDTGSIRNSDDRSRPSIEDIGQPASHLELNRVPSYGTAVRATTTGRPNNRGFLPSYAEESD</sequence>
<dbReference type="GO" id="GO:0031625">
    <property type="term" value="F:ubiquitin protein ligase binding"/>
    <property type="evidence" value="ECO:0007669"/>
    <property type="project" value="TreeGrafter"/>
</dbReference>
<dbReference type="AlphaFoldDB" id="A0A9P6LH74"/>
<dbReference type="GO" id="GO:0005886">
    <property type="term" value="C:plasma membrane"/>
    <property type="evidence" value="ECO:0007669"/>
    <property type="project" value="TreeGrafter"/>
</dbReference>
<organism evidence="4 5">
    <name type="scientific">Colletotrichum karsti</name>
    <dbReference type="NCBI Taxonomy" id="1095194"/>
    <lineage>
        <taxon>Eukaryota</taxon>
        <taxon>Fungi</taxon>
        <taxon>Dikarya</taxon>
        <taxon>Ascomycota</taxon>
        <taxon>Pezizomycotina</taxon>
        <taxon>Sordariomycetes</taxon>
        <taxon>Hypocreomycetidae</taxon>
        <taxon>Glomerellales</taxon>
        <taxon>Glomerellaceae</taxon>
        <taxon>Colletotrichum</taxon>
        <taxon>Colletotrichum boninense species complex</taxon>
    </lineage>
</organism>
<reference evidence="4" key="2">
    <citation type="submission" date="2020-11" db="EMBL/GenBank/DDBJ databases">
        <title>Whole genome sequencing of Colletotrichum sp.</title>
        <authorList>
            <person name="Li H."/>
        </authorList>
    </citation>
    <scope>NUCLEOTIDE SEQUENCE</scope>
    <source>
        <strain evidence="4">CkLH20</strain>
    </source>
</reference>
<dbReference type="GO" id="GO:0070086">
    <property type="term" value="P:ubiquitin-dependent endocytosis"/>
    <property type="evidence" value="ECO:0007669"/>
    <property type="project" value="TreeGrafter"/>
</dbReference>